<proteinExistence type="predicted"/>
<dbReference type="Proteomes" id="UP000593599">
    <property type="component" value="Segment"/>
</dbReference>
<keyword evidence="2" id="KW-1185">Reference proteome</keyword>
<sequence length="376" mass="42453">MITYVNTVLVSNKNGETLATAEDLAGKETKAELKPLVGKFVFMNCDPSAQDGTAITDVYSYDENADRFKIGVITSDSFQKVGKDGTVKFVPVIKWSNIINVADIKSVTKLDYKDDAEDQITIDFTNVPSETLKVLAQGGCPVVLRLTFKDMPMRYRKWTESYSYVTEVGDGVELIIAGLIKDIIRAPKRQRVYAKADEKKLILTAMKYDDDESNRTENVYMKGRFDANMYWMNPAAPGWASNNKYDFGAAFSKKEGTTYPASAKLVRDRERASFDYQGVLHRNCWYDPQPAMVTNIDNKYDGITIEFENQYRTADDLWRRTKQTVEIYASNNGEKFTTGAVEIAGGLVEKLQNMIQARQNIANPISNANAYDEKKF</sequence>
<name>A0A7M1RSN6_9CAUD</name>
<organism evidence="1 2">
    <name type="scientific">uncultured phage cr7_1</name>
    <dbReference type="NCBI Taxonomy" id="2772086"/>
    <lineage>
        <taxon>Viruses</taxon>
        <taxon>Duplodnaviria</taxon>
        <taxon>Heunggongvirae</taxon>
        <taxon>Uroviricota</taxon>
        <taxon>Caudoviricetes</taxon>
        <taxon>Crassvirales</taxon>
        <taxon>Suoliviridae</taxon>
        <taxon>Oafivirinae</taxon>
        <taxon>Burzaovirus</taxon>
        <taxon>Burzaovirus coli</taxon>
    </lineage>
</organism>
<dbReference type="EMBL" id="MT774402">
    <property type="protein sequence ID" value="QOR57338.1"/>
    <property type="molecule type" value="Genomic_DNA"/>
</dbReference>
<dbReference type="KEGG" id="vg:65131275"/>
<protein>
    <submittedName>
        <fullName evidence="1">Uncharacterized protein</fullName>
    </submittedName>
</protein>
<evidence type="ECO:0000313" key="2">
    <source>
        <dbReference type="Proteomes" id="UP000593599"/>
    </source>
</evidence>
<dbReference type="GeneID" id="65131275"/>
<dbReference type="RefSeq" id="YP_010112790.1">
    <property type="nucleotide sequence ID" value="NC_055895.1"/>
</dbReference>
<evidence type="ECO:0000313" key="1">
    <source>
        <dbReference type="EMBL" id="QOR57338.1"/>
    </source>
</evidence>
<reference evidence="1 2" key="1">
    <citation type="submission" date="2020-07" db="EMBL/GenBank/DDBJ databases">
        <title>Taxonomic proposal: Crassvirales, a new order of highly abundant and diverse bacterial viruses.</title>
        <authorList>
            <person name="Shkoporov A.N."/>
            <person name="Stockdale S.R."/>
            <person name="Guerin E."/>
            <person name="Ross R.P."/>
            <person name="Hill C."/>
        </authorList>
    </citation>
    <scope>NUCLEOTIDE SEQUENCE [LARGE SCALE GENOMIC DNA]</scope>
</reference>
<accession>A0A7M1RSN6</accession>